<dbReference type="Proteomes" id="UP001597178">
    <property type="component" value="Unassembled WGS sequence"/>
</dbReference>
<comment type="caution">
    <text evidence="1">The sequence shown here is derived from an EMBL/GenBank/DDBJ whole genome shotgun (WGS) entry which is preliminary data.</text>
</comment>
<name>A0ABW3ZU92_9BACI</name>
<dbReference type="EMBL" id="JBHTNH010000019">
    <property type="protein sequence ID" value="MFD1361814.1"/>
    <property type="molecule type" value="Genomic_DNA"/>
</dbReference>
<dbReference type="SUPFAM" id="SSF81301">
    <property type="entry name" value="Nucleotidyltransferase"/>
    <property type="match status" value="1"/>
</dbReference>
<dbReference type="RefSeq" id="WP_382399739.1">
    <property type="nucleotide sequence ID" value="NZ_JBHTNH010000019.1"/>
</dbReference>
<gene>
    <name evidence="1" type="ORF">ACFQ4A_09125</name>
</gene>
<dbReference type="InterPro" id="IPR043519">
    <property type="entry name" value="NT_sf"/>
</dbReference>
<evidence type="ECO:0000313" key="1">
    <source>
        <dbReference type="EMBL" id="MFD1361814.1"/>
    </source>
</evidence>
<protein>
    <submittedName>
        <fullName evidence="1">GrpB family protein</fullName>
    </submittedName>
</protein>
<organism evidence="1 2">
    <name type="scientific">Lentibacillus salinarum</name>
    <dbReference type="NCBI Taxonomy" id="446820"/>
    <lineage>
        <taxon>Bacteria</taxon>
        <taxon>Bacillati</taxon>
        <taxon>Bacillota</taxon>
        <taxon>Bacilli</taxon>
        <taxon>Bacillales</taxon>
        <taxon>Bacillaceae</taxon>
        <taxon>Lentibacillus</taxon>
    </lineage>
</organism>
<dbReference type="Gene3D" id="3.30.460.10">
    <property type="entry name" value="Beta Polymerase, domain 2"/>
    <property type="match status" value="1"/>
</dbReference>
<keyword evidence="2" id="KW-1185">Reference proteome</keyword>
<dbReference type="Pfam" id="PF04229">
    <property type="entry name" value="GrpB"/>
    <property type="match status" value="1"/>
</dbReference>
<reference evidence="2" key="1">
    <citation type="journal article" date="2019" name="Int. J. Syst. Evol. Microbiol.">
        <title>The Global Catalogue of Microorganisms (GCM) 10K type strain sequencing project: providing services to taxonomists for standard genome sequencing and annotation.</title>
        <authorList>
            <consortium name="The Broad Institute Genomics Platform"/>
            <consortium name="The Broad Institute Genome Sequencing Center for Infectious Disease"/>
            <person name="Wu L."/>
            <person name="Ma J."/>
        </authorList>
    </citation>
    <scope>NUCLEOTIDE SEQUENCE [LARGE SCALE GENOMIC DNA]</scope>
    <source>
        <strain evidence="2">CCUG 54822</strain>
    </source>
</reference>
<proteinExistence type="predicted"/>
<sequence length="56" mass="6389">MSKTPRAAEHYSSLKLDLAAHFPDDMDAYIDGKNRFVQETEQKALAWYRQKGSSQG</sequence>
<dbReference type="InterPro" id="IPR007344">
    <property type="entry name" value="GrpB/CoaE"/>
</dbReference>
<evidence type="ECO:0000313" key="2">
    <source>
        <dbReference type="Proteomes" id="UP001597178"/>
    </source>
</evidence>
<accession>A0ABW3ZU92</accession>